<dbReference type="InterPro" id="IPR003798">
    <property type="entry name" value="DNA_recombination_RmuC"/>
</dbReference>
<organism evidence="5 6">
    <name type="scientific">candidate division WWE3 bacterium GW2011_GWC1_41_7</name>
    <dbReference type="NCBI Taxonomy" id="1619119"/>
    <lineage>
        <taxon>Bacteria</taxon>
        <taxon>Katanobacteria</taxon>
    </lineage>
</organism>
<protein>
    <submittedName>
        <fullName evidence="5">Uncharacterized protein</fullName>
    </submittedName>
</protein>
<dbReference type="PANTHER" id="PTHR30563">
    <property type="entry name" value="DNA RECOMBINATION PROTEIN RMUC"/>
    <property type="match status" value="1"/>
</dbReference>
<dbReference type="Pfam" id="PF02646">
    <property type="entry name" value="RmuC"/>
    <property type="match status" value="1"/>
</dbReference>
<gene>
    <name evidence="5" type="ORF">UU77_C0016G0016</name>
</gene>
<dbReference type="PANTHER" id="PTHR30563:SF0">
    <property type="entry name" value="DNA RECOMBINATION PROTEIN RMUC"/>
    <property type="match status" value="1"/>
</dbReference>
<dbReference type="GO" id="GO:0006310">
    <property type="term" value="P:DNA recombination"/>
    <property type="evidence" value="ECO:0007669"/>
    <property type="project" value="UniProtKB-KW"/>
</dbReference>
<evidence type="ECO:0000313" key="6">
    <source>
        <dbReference type="Proteomes" id="UP000034507"/>
    </source>
</evidence>
<name>A0A0G1A660_UNCKA</name>
<dbReference type="AlphaFoldDB" id="A0A0G1A660"/>
<comment type="similarity">
    <text evidence="2">Belongs to the RmuC family.</text>
</comment>
<evidence type="ECO:0000256" key="4">
    <source>
        <dbReference type="ARBA" id="ARBA00023172"/>
    </source>
</evidence>
<keyword evidence="3" id="KW-0175">Coiled coil</keyword>
<comment type="function">
    <text evidence="1">Involved in DNA recombination.</text>
</comment>
<sequence length="117" mass="13303">MPTVEEYCKHKNVVMASPNTFSYLLKIILVAYQQHELAKHANEILKAVAGIRVEAEKFDGDLSVLERHISNTYKSMDNVKVKYGKLFGKIESAQSIEVKEQAILIEKVEKIEETPLL</sequence>
<proteinExistence type="inferred from homology"/>
<evidence type="ECO:0000313" key="5">
    <source>
        <dbReference type="EMBL" id="KKS20803.1"/>
    </source>
</evidence>
<evidence type="ECO:0000256" key="1">
    <source>
        <dbReference type="ARBA" id="ARBA00003416"/>
    </source>
</evidence>
<dbReference type="EMBL" id="LCBX01000016">
    <property type="protein sequence ID" value="KKS20803.1"/>
    <property type="molecule type" value="Genomic_DNA"/>
</dbReference>
<comment type="caution">
    <text evidence="5">The sequence shown here is derived from an EMBL/GenBank/DDBJ whole genome shotgun (WGS) entry which is preliminary data.</text>
</comment>
<reference evidence="5 6" key="1">
    <citation type="journal article" date="2015" name="Nature">
        <title>rRNA introns, odd ribosomes, and small enigmatic genomes across a large radiation of phyla.</title>
        <authorList>
            <person name="Brown C.T."/>
            <person name="Hug L.A."/>
            <person name="Thomas B.C."/>
            <person name="Sharon I."/>
            <person name="Castelle C.J."/>
            <person name="Singh A."/>
            <person name="Wilkins M.J."/>
            <person name="Williams K.H."/>
            <person name="Banfield J.F."/>
        </authorList>
    </citation>
    <scope>NUCLEOTIDE SEQUENCE [LARGE SCALE GENOMIC DNA]</scope>
</reference>
<evidence type="ECO:0000256" key="2">
    <source>
        <dbReference type="ARBA" id="ARBA00009840"/>
    </source>
</evidence>
<dbReference type="Proteomes" id="UP000034507">
    <property type="component" value="Unassembled WGS sequence"/>
</dbReference>
<accession>A0A0G1A660</accession>
<evidence type="ECO:0000256" key="3">
    <source>
        <dbReference type="ARBA" id="ARBA00023054"/>
    </source>
</evidence>
<keyword evidence="4" id="KW-0233">DNA recombination</keyword>